<name>A0A3M4IQB6_PSEVI</name>
<dbReference type="Gene3D" id="1.25.10.10">
    <property type="entry name" value="Leucine-rich Repeat Variant"/>
    <property type="match status" value="2"/>
</dbReference>
<organism evidence="1 2">
    <name type="scientific">Pseudomonas viridiflava</name>
    <name type="common">Phytomonas viridiflava</name>
    <dbReference type="NCBI Taxonomy" id="33069"/>
    <lineage>
        <taxon>Bacteria</taxon>
        <taxon>Pseudomonadati</taxon>
        <taxon>Pseudomonadota</taxon>
        <taxon>Gammaproteobacteria</taxon>
        <taxon>Pseudomonadales</taxon>
        <taxon>Pseudomonadaceae</taxon>
        <taxon>Pseudomonas</taxon>
    </lineage>
</organism>
<sequence length="451" mass="50345">MVSIRGWLTRLKNHEAPVTQWEAQRREEAARLLGNAEESGDWIALTTHYNGFIREVAVRALRDQPSPEALAALIDRLNDWVPQIRELAAESLNHYLSPSYVQALLFVLEPLMALASRQRADHGPTLMAVRKVLQTAEIHDDVYANFLARQSGPARYLFTLLLEKSVDPQALLRDSLAHRELTVRLAAVAACQALPTAQALPLLREALFRPGAKVRVCVMRALLPLLENPQPLLCTALLDDSRSIRTLALWLAPKYDIDALAILAERLTQGLPTAKRDWLGILGLAAELDVELEHSWLTAAAGSNYPSVRQATMGHLGEGHSVELLNALDDPSSTVFLAAVAQLDTHSWASLKTGLDAKLDKDWHELSEKRRHALMRLRPQWQQVAYLLARLTAEPAAQTLWAKRVDLWCEEQYQIVDPVTSRAERGKLIEQLRDLTSKGLISSANFARVSD</sequence>
<evidence type="ECO:0000313" key="1">
    <source>
        <dbReference type="EMBL" id="RMQ71283.1"/>
    </source>
</evidence>
<accession>A0A3M4IQB6</accession>
<dbReference type="EMBL" id="RBRK01000146">
    <property type="protein sequence ID" value="RMQ71283.1"/>
    <property type="molecule type" value="Genomic_DNA"/>
</dbReference>
<dbReference type="InterPro" id="IPR004155">
    <property type="entry name" value="PBS_lyase_HEAT"/>
</dbReference>
<dbReference type="GO" id="GO:0016829">
    <property type="term" value="F:lyase activity"/>
    <property type="evidence" value="ECO:0007669"/>
    <property type="project" value="UniProtKB-KW"/>
</dbReference>
<dbReference type="InterPro" id="IPR016024">
    <property type="entry name" value="ARM-type_fold"/>
</dbReference>
<dbReference type="InterPro" id="IPR011989">
    <property type="entry name" value="ARM-like"/>
</dbReference>
<evidence type="ECO:0000313" key="2">
    <source>
        <dbReference type="Proteomes" id="UP000271866"/>
    </source>
</evidence>
<comment type="caution">
    <text evidence="1">The sequence shown here is derived from an EMBL/GenBank/DDBJ whole genome shotgun (WGS) entry which is preliminary data.</text>
</comment>
<proteinExistence type="predicted"/>
<dbReference type="AlphaFoldDB" id="A0A3M4IQB6"/>
<dbReference type="Proteomes" id="UP000271866">
    <property type="component" value="Unassembled WGS sequence"/>
</dbReference>
<dbReference type="SMART" id="SM00567">
    <property type="entry name" value="EZ_HEAT"/>
    <property type="match status" value="3"/>
</dbReference>
<gene>
    <name evidence="1" type="ORF">ALP98_01271</name>
</gene>
<reference evidence="1 2" key="1">
    <citation type="submission" date="2018-08" db="EMBL/GenBank/DDBJ databases">
        <title>Recombination of ecologically and evolutionarily significant loci maintains genetic cohesion in the Pseudomonas syringae species complex.</title>
        <authorList>
            <person name="Dillon M."/>
            <person name="Thakur S."/>
            <person name="Almeida R.N.D."/>
            <person name="Weir B.S."/>
            <person name="Guttman D.S."/>
        </authorList>
    </citation>
    <scope>NUCLEOTIDE SEQUENCE [LARGE SCALE GENOMIC DNA]</scope>
    <source>
        <strain evidence="1 2">ICMP 11296</strain>
    </source>
</reference>
<protein>
    <submittedName>
        <fullName evidence="1">PBS lyase</fullName>
    </submittedName>
</protein>
<dbReference type="RefSeq" id="WP_058408512.1">
    <property type="nucleotide sequence ID" value="NZ_RBQZ01000113.1"/>
</dbReference>
<keyword evidence="1" id="KW-0456">Lyase</keyword>
<dbReference type="SUPFAM" id="SSF48371">
    <property type="entry name" value="ARM repeat"/>
    <property type="match status" value="2"/>
</dbReference>